<organism evidence="6 7">
    <name type="scientific">Talaromyces pinophilus</name>
    <name type="common">Penicillium pinophilum</name>
    <dbReference type="NCBI Taxonomy" id="128442"/>
    <lineage>
        <taxon>Eukaryota</taxon>
        <taxon>Fungi</taxon>
        <taxon>Dikarya</taxon>
        <taxon>Ascomycota</taxon>
        <taxon>Pezizomycotina</taxon>
        <taxon>Eurotiomycetes</taxon>
        <taxon>Eurotiomycetidae</taxon>
        <taxon>Eurotiales</taxon>
        <taxon>Trichocomaceae</taxon>
        <taxon>Talaromyces</taxon>
        <taxon>Talaromyces sect. Talaromyces</taxon>
    </lineage>
</organism>
<dbReference type="Gene3D" id="6.10.110.10">
    <property type="match status" value="1"/>
</dbReference>
<proteinExistence type="inferred from homology"/>
<dbReference type="InterPro" id="IPR009311">
    <property type="entry name" value="IFI6/IFI27-like"/>
</dbReference>
<sequence>MALKKATEWAWKSPTLAACCVTAVGGATLIAAPGAIATSILNAAGFTAVGVQSGSLAAAVHSNIGNVAAGSIFAAFQSAGAGGAALGIMNGAIQGAGAAIFSLAAYAKYYLFSNTTAANNL</sequence>
<dbReference type="Pfam" id="PF06140">
    <property type="entry name" value="Ifi-6-16"/>
    <property type="match status" value="1"/>
</dbReference>
<keyword evidence="7" id="KW-1185">Reference proteome</keyword>
<evidence type="ECO:0000313" key="7">
    <source>
        <dbReference type="Proteomes" id="UP000053095"/>
    </source>
</evidence>
<comment type="subcellular location">
    <subcellularLocation>
        <location evidence="1">Membrane</location>
        <topology evidence="1">Multi-pass membrane protein</topology>
    </subcellularLocation>
</comment>
<evidence type="ECO:0000313" key="6">
    <source>
        <dbReference type="EMBL" id="GAM43891.1"/>
    </source>
</evidence>
<evidence type="ECO:0000256" key="3">
    <source>
        <dbReference type="ARBA" id="ARBA00022692"/>
    </source>
</evidence>
<keyword evidence="5" id="KW-0472">Membrane</keyword>
<accession>A0A6V8HTN3</accession>
<keyword evidence="4" id="KW-1133">Transmembrane helix</keyword>
<dbReference type="InterPro" id="IPR038213">
    <property type="entry name" value="IFI6/IFI27-like_sf"/>
</dbReference>
<comment type="caution">
    <text evidence="6">The sequence shown here is derived from an EMBL/GenBank/DDBJ whole genome shotgun (WGS) entry which is preliminary data.</text>
</comment>
<protein>
    <submittedName>
        <fullName evidence="6">Uncharacterized protein</fullName>
    </submittedName>
</protein>
<evidence type="ECO:0000256" key="2">
    <source>
        <dbReference type="ARBA" id="ARBA00007262"/>
    </source>
</evidence>
<dbReference type="Proteomes" id="UP000053095">
    <property type="component" value="Unassembled WGS sequence"/>
</dbReference>
<dbReference type="GO" id="GO:0016020">
    <property type="term" value="C:membrane"/>
    <property type="evidence" value="ECO:0007669"/>
    <property type="project" value="UniProtKB-SubCell"/>
</dbReference>
<dbReference type="PANTHER" id="PTHR16932:SF18">
    <property type="entry name" value="INTERFERON, ALPHA-INDUCIBLE PROTEIN 27-LIKE 2"/>
    <property type="match status" value="1"/>
</dbReference>
<keyword evidence="3" id="KW-0812">Transmembrane</keyword>
<evidence type="ECO:0000256" key="5">
    <source>
        <dbReference type="ARBA" id="ARBA00023136"/>
    </source>
</evidence>
<dbReference type="EMBL" id="DF933856">
    <property type="protein sequence ID" value="GAM43891.1"/>
    <property type="molecule type" value="Genomic_DNA"/>
</dbReference>
<evidence type="ECO:0000256" key="1">
    <source>
        <dbReference type="ARBA" id="ARBA00004141"/>
    </source>
</evidence>
<gene>
    <name evidence="6" type="ORF">TCE0_060f19072</name>
</gene>
<comment type="similarity">
    <text evidence="2">Belongs to the IFI6/IFI27 family.</text>
</comment>
<dbReference type="PANTHER" id="PTHR16932">
    <property type="entry name" value="INTERFERON ALPHA-INDUCIBLE PROTEIN 27"/>
    <property type="match status" value="1"/>
</dbReference>
<name>A0A6V8HTN3_TALPI</name>
<evidence type="ECO:0000256" key="4">
    <source>
        <dbReference type="ARBA" id="ARBA00022989"/>
    </source>
</evidence>
<reference evidence="7" key="1">
    <citation type="journal article" date="2015" name="Genome Announc.">
        <title>Draft genome sequence of Talaromyces cellulolyticus strain Y-94, a source of lignocellulosic biomass-degrading enzymes.</title>
        <authorList>
            <person name="Fujii T."/>
            <person name="Koike H."/>
            <person name="Sawayama S."/>
            <person name="Yano S."/>
            <person name="Inoue H."/>
        </authorList>
    </citation>
    <scope>NUCLEOTIDE SEQUENCE [LARGE SCALE GENOMIC DNA]</scope>
    <source>
        <strain evidence="7">Y-94</strain>
    </source>
</reference>
<dbReference type="AlphaFoldDB" id="A0A6V8HTN3"/>